<dbReference type="PROSITE" id="PS00559">
    <property type="entry name" value="MOLYBDOPTERIN_EUK"/>
    <property type="match status" value="1"/>
</dbReference>
<keyword evidence="10" id="KW-1185">Reference proteome</keyword>
<feature type="domain" description="Moybdenum cofactor oxidoreductase dimerisation" evidence="8">
    <location>
        <begin position="249"/>
        <end position="360"/>
    </location>
</feature>
<evidence type="ECO:0000256" key="4">
    <source>
        <dbReference type="ARBA" id="ARBA00022723"/>
    </source>
</evidence>
<proteinExistence type="predicted"/>
<keyword evidence="3" id="KW-0349">Heme</keyword>
<dbReference type="CDD" id="cd02110">
    <property type="entry name" value="SO_family_Moco_dimer"/>
    <property type="match status" value="1"/>
</dbReference>
<dbReference type="SUPFAM" id="SSF81296">
    <property type="entry name" value="E set domains"/>
    <property type="match status" value="1"/>
</dbReference>
<dbReference type="InterPro" id="IPR000572">
    <property type="entry name" value="OxRdtase_Mopterin-bd_dom"/>
</dbReference>
<dbReference type="InterPro" id="IPR005066">
    <property type="entry name" value="MoCF_OxRdtse_dimer"/>
</dbReference>
<evidence type="ECO:0000259" key="7">
    <source>
        <dbReference type="Pfam" id="PF00174"/>
    </source>
</evidence>
<dbReference type="RefSeq" id="WP_345121223.1">
    <property type="nucleotide sequence ID" value="NZ_BAABAT010000002.1"/>
</dbReference>
<reference evidence="10" key="1">
    <citation type="journal article" date="2019" name="Int. J. Syst. Evol. Microbiol.">
        <title>The Global Catalogue of Microorganisms (GCM) 10K type strain sequencing project: providing services to taxonomists for standard genome sequencing and annotation.</title>
        <authorList>
            <consortium name="The Broad Institute Genomics Platform"/>
            <consortium name="The Broad Institute Genome Sequencing Center for Infectious Disease"/>
            <person name="Wu L."/>
            <person name="Ma J."/>
        </authorList>
    </citation>
    <scope>NUCLEOTIDE SEQUENCE [LARGE SCALE GENOMIC DNA]</scope>
    <source>
        <strain evidence="10">JCM 17441</strain>
    </source>
</reference>
<evidence type="ECO:0000256" key="1">
    <source>
        <dbReference type="ARBA" id="ARBA00001924"/>
    </source>
</evidence>
<dbReference type="SUPFAM" id="SSF56524">
    <property type="entry name" value="Oxidoreductase molybdopterin-binding domain"/>
    <property type="match status" value="1"/>
</dbReference>
<dbReference type="Gene3D" id="3.90.420.10">
    <property type="entry name" value="Oxidoreductase, molybdopterin-binding domain"/>
    <property type="match status" value="1"/>
</dbReference>
<dbReference type="Pfam" id="PF00174">
    <property type="entry name" value="Oxidored_molyb"/>
    <property type="match status" value="1"/>
</dbReference>
<evidence type="ECO:0000256" key="2">
    <source>
        <dbReference type="ARBA" id="ARBA00022505"/>
    </source>
</evidence>
<dbReference type="PRINTS" id="PR00407">
    <property type="entry name" value="EUMOPTERIN"/>
</dbReference>
<comment type="caution">
    <text evidence="9">The sequence shown here is derived from an EMBL/GenBank/DDBJ whole genome shotgun (WGS) entry which is preliminary data.</text>
</comment>
<dbReference type="InterPro" id="IPR014756">
    <property type="entry name" value="Ig_E-set"/>
</dbReference>
<name>A0ABP8CXP1_9ACTN</name>
<dbReference type="PANTHER" id="PTHR19372">
    <property type="entry name" value="SULFITE REDUCTASE"/>
    <property type="match status" value="1"/>
</dbReference>
<evidence type="ECO:0000256" key="6">
    <source>
        <dbReference type="ARBA" id="ARBA00023004"/>
    </source>
</evidence>
<dbReference type="Gene3D" id="2.60.40.650">
    <property type="match status" value="1"/>
</dbReference>
<dbReference type="InterPro" id="IPR008335">
    <property type="entry name" value="Mopterin_OxRdtase_euk"/>
</dbReference>
<evidence type="ECO:0000313" key="9">
    <source>
        <dbReference type="EMBL" id="GAA4244448.1"/>
    </source>
</evidence>
<evidence type="ECO:0000256" key="5">
    <source>
        <dbReference type="ARBA" id="ARBA00023002"/>
    </source>
</evidence>
<keyword evidence="2" id="KW-0500">Molybdenum</keyword>
<dbReference type="EMBL" id="BAABAT010000002">
    <property type="protein sequence ID" value="GAA4244448.1"/>
    <property type="molecule type" value="Genomic_DNA"/>
</dbReference>
<evidence type="ECO:0000313" key="10">
    <source>
        <dbReference type="Proteomes" id="UP001500620"/>
    </source>
</evidence>
<sequence length="364" mass="39413">MAVSGKRDDFIVHQEYPLNAEPTSAALDGRPLTPLDTFYCRNHGPIQHADPDRWRLQVDGLVDHPLSLSLPELRDRFPQRTVVATVQCAGNRRAELAAVRPIPGQVPWGAAAISTARWTGVTLADVLARAGLQPGAEHVAFEEADVASRPSESPVFGGSIPVAKATAGEVLLAWRMNDEALPDVHGGPLRVVVPGYIGARSVKWLQRVTAQARPSDNFYQAKDYILLPDDADPAEAARGRGLRLGVAALNTAILRPEEGQTVPAGPVQVSGYATAGDDRGVARVDVSIDGGRHWQHADLDTAAEPWAWRLWRLTVQLPPGPAQIVARAWDTSASTQPERVEHVWNPLGYMNTAWSRVHVTCATV</sequence>
<dbReference type="Pfam" id="PF03404">
    <property type="entry name" value="Mo-co_dimer"/>
    <property type="match status" value="1"/>
</dbReference>
<dbReference type="Proteomes" id="UP001500620">
    <property type="component" value="Unassembled WGS sequence"/>
</dbReference>
<accession>A0ABP8CXP1</accession>
<organism evidence="9 10">
    <name type="scientific">Dactylosporangium darangshiense</name>
    <dbReference type="NCBI Taxonomy" id="579108"/>
    <lineage>
        <taxon>Bacteria</taxon>
        <taxon>Bacillati</taxon>
        <taxon>Actinomycetota</taxon>
        <taxon>Actinomycetes</taxon>
        <taxon>Micromonosporales</taxon>
        <taxon>Micromonosporaceae</taxon>
        <taxon>Dactylosporangium</taxon>
    </lineage>
</organism>
<dbReference type="InterPro" id="IPR036374">
    <property type="entry name" value="OxRdtase_Mopterin-bd_sf"/>
</dbReference>
<dbReference type="PANTHER" id="PTHR19372:SF7">
    <property type="entry name" value="SULFITE OXIDASE, MITOCHONDRIAL"/>
    <property type="match status" value="1"/>
</dbReference>
<keyword evidence="6" id="KW-0408">Iron</keyword>
<keyword evidence="5" id="KW-0560">Oxidoreductase</keyword>
<comment type="cofactor">
    <cofactor evidence="1">
        <name>Mo-molybdopterin</name>
        <dbReference type="ChEBI" id="CHEBI:71302"/>
    </cofactor>
</comment>
<protein>
    <submittedName>
        <fullName evidence="9">Sulfite oxidase</fullName>
    </submittedName>
</protein>
<keyword evidence="4" id="KW-0479">Metal-binding</keyword>
<feature type="domain" description="Oxidoreductase molybdopterin-binding" evidence="7">
    <location>
        <begin position="43"/>
        <end position="219"/>
    </location>
</feature>
<evidence type="ECO:0000256" key="3">
    <source>
        <dbReference type="ARBA" id="ARBA00022617"/>
    </source>
</evidence>
<dbReference type="InterPro" id="IPR022407">
    <property type="entry name" value="OxRdtase_Mopterin_BS"/>
</dbReference>
<gene>
    <name evidence="9" type="ORF">GCM10022255_007520</name>
</gene>
<evidence type="ECO:0000259" key="8">
    <source>
        <dbReference type="Pfam" id="PF03404"/>
    </source>
</evidence>